<dbReference type="GO" id="GO:0004497">
    <property type="term" value="F:monooxygenase activity"/>
    <property type="evidence" value="ECO:0007669"/>
    <property type="project" value="UniProtKB-KW"/>
</dbReference>
<dbReference type="GO" id="GO:0016705">
    <property type="term" value="F:oxidoreductase activity, acting on paired donors, with incorporation or reduction of molecular oxygen"/>
    <property type="evidence" value="ECO:0007669"/>
    <property type="project" value="InterPro"/>
</dbReference>
<evidence type="ECO:0000256" key="6">
    <source>
        <dbReference type="ARBA" id="ARBA00023004"/>
    </source>
</evidence>
<proteinExistence type="inferred from homology"/>
<keyword evidence="4" id="KW-0479">Metal-binding</keyword>
<evidence type="ECO:0000256" key="4">
    <source>
        <dbReference type="ARBA" id="ARBA00022723"/>
    </source>
</evidence>
<keyword evidence="7" id="KW-0503">Monooxygenase</keyword>
<comment type="similarity">
    <text evidence="2">Belongs to the cytochrome P450 family.</text>
</comment>
<keyword evidence="3" id="KW-0349">Heme</keyword>
<dbReference type="PANTHER" id="PTHR46300">
    <property type="entry name" value="P450, PUTATIVE (EUROFUNG)-RELATED-RELATED"/>
    <property type="match status" value="1"/>
</dbReference>
<evidence type="ECO:0000256" key="3">
    <source>
        <dbReference type="ARBA" id="ARBA00022617"/>
    </source>
</evidence>
<dbReference type="InterPro" id="IPR001128">
    <property type="entry name" value="Cyt_P450"/>
</dbReference>
<dbReference type="InterPro" id="IPR050364">
    <property type="entry name" value="Cytochrome_P450_fung"/>
</dbReference>
<accession>A0A0C9SP74</accession>
<keyword evidence="6" id="KW-0408">Iron</keyword>
<evidence type="ECO:0000256" key="1">
    <source>
        <dbReference type="ARBA" id="ARBA00001971"/>
    </source>
</evidence>
<evidence type="ECO:0000256" key="7">
    <source>
        <dbReference type="ARBA" id="ARBA00023033"/>
    </source>
</evidence>
<gene>
    <name evidence="8" type="ORF">PAXINDRAFT_102470</name>
</gene>
<dbReference type="SUPFAM" id="SSF48264">
    <property type="entry name" value="Cytochrome P450"/>
    <property type="match status" value="1"/>
</dbReference>
<evidence type="ECO:0000256" key="2">
    <source>
        <dbReference type="ARBA" id="ARBA00010617"/>
    </source>
</evidence>
<dbReference type="GO" id="GO:0020037">
    <property type="term" value="F:heme binding"/>
    <property type="evidence" value="ECO:0007669"/>
    <property type="project" value="InterPro"/>
</dbReference>
<dbReference type="InterPro" id="IPR036396">
    <property type="entry name" value="Cyt_P450_sf"/>
</dbReference>
<evidence type="ECO:0000313" key="9">
    <source>
        <dbReference type="Proteomes" id="UP000053647"/>
    </source>
</evidence>
<dbReference type="AlphaFoldDB" id="A0A0C9SP74"/>
<reference evidence="8 9" key="1">
    <citation type="submission" date="2014-06" db="EMBL/GenBank/DDBJ databases">
        <authorList>
            <consortium name="DOE Joint Genome Institute"/>
            <person name="Kuo A."/>
            <person name="Kohler A."/>
            <person name="Nagy L.G."/>
            <person name="Floudas D."/>
            <person name="Copeland A."/>
            <person name="Barry K.W."/>
            <person name="Cichocki N."/>
            <person name="Veneault-Fourrey C."/>
            <person name="LaButti K."/>
            <person name="Lindquist E.A."/>
            <person name="Lipzen A."/>
            <person name="Lundell T."/>
            <person name="Morin E."/>
            <person name="Murat C."/>
            <person name="Sun H."/>
            <person name="Tunlid A."/>
            <person name="Henrissat B."/>
            <person name="Grigoriev I.V."/>
            <person name="Hibbett D.S."/>
            <person name="Martin F."/>
            <person name="Nordberg H.P."/>
            <person name="Cantor M.N."/>
            <person name="Hua S.X."/>
        </authorList>
    </citation>
    <scope>NUCLEOTIDE SEQUENCE [LARGE SCALE GENOMIC DNA]</scope>
    <source>
        <strain evidence="8 9">ATCC 200175</strain>
    </source>
</reference>
<evidence type="ECO:0000256" key="5">
    <source>
        <dbReference type="ARBA" id="ARBA00023002"/>
    </source>
</evidence>
<dbReference type="Pfam" id="PF00067">
    <property type="entry name" value="p450"/>
    <property type="match status" value="1"/>
</dbReference>
<keyword evidence="5" id="KW-0560">Oxidoreductase</keyword>
<dbReference type="PANTHER" id="PTHR46300:SF7">
    <property type="entry name" value="P450, PUTATIVE (EUROFUNG)-RELATED"/>
    <property type="match status" value="1"/>
</dbReference>
<dbReference type="OrthoDB" id="1055148at2759"/>
<dbReference type="HOGENOM" id="CLU_001570_2_2_1"/>
<evidence type="ECO:0000313" key="8">
    <source>
        <dbReference type="EMBL" id="KIJ08724.1"/>
    </source>
</evidence>
<dbReference type="Proteomes" id="UP000053647">
    <property type="component" value="Unassembled WGS sequence"/>
</dbReference>
<protein>
    <submittedName>
        <fullName evidence="8">Unplaced genomic scaffold PAXINscaffold_244, whole genome shotgun sequence</fullName>
    </submittedName>
</protein>
<dbReference type="GO" id="GO:0005506">
    <property type="term" value="F:iron ion binding"/>
    <property type="evidence" value="ECO:0007669"/>
    <property type="project" value="InterPro"/>
</dbReference>
<sequence length="226" mass="25625">MSFKLPAVFGLVGIFYVWRRSRATRYPPGPTPTFLTGNIRDIPSGGSEWVQYRDLSRKHGSDVIHLNILGSHLVVLNSVRAANDLLDQRGSVYSSRPRMVLIKELGWDWNVVFMSYGEALMAHRRVIQQEFQPRIVENTYQPIITRECKMLLANLLHAPDNFVAHLKSFIAAEIVMIAYGHQIESDEDVLVKIAEEVRVSTVDAPPPRLVELLPLREDILSPAGRK</sequence>
<organism evidence="8 9">
    <name type="scientific">Paxillus involutus ATCC 200175</name>
    <dbReference type="NCBI Taxonomy" id="664439"/>
    <lineage>
        <taxon>Eukaryota</taxon>
        <taxon>Fungi</taxon>
        <taxon>Dikarya</taxon>
        <taxon>Basidiomycota</taxon>
        <taxon>Agaricomycotina</taxon>
        <taxon>Agaricomycetes</taxon>
        <taxon>Agaricomycetidae</taxon>
        <taxon>Boletales</taxon>
        <taxon>Paxilineae</taxon>
        <taxon>Paxillaceae</taxon>
        <taxon>Paxillus</taxon>
    </lineage>
</organism>
<dbReference type="EMBL" id="KN819566">
    <property type="protein sequence ID" value="KIJ08724.1"/>
    <property type="molecule type" value="Genomic_DNA"/>
</dbReference>
<reference evidence="9" key="2">
    <citation type="submission" date="2015-01" db="EMBL/GenBank/DDBJ databases">
        <title>Evolutionary Origins and Diversification of the Mycorrhizal Mutualists.</title>
        <authorList>
            <consortium name="DOE Joint Genome Institute"/>
            <consortium name="Mycorrhizal Genomics Consortium"/>
            <person name="Kohler A."/>
            <person name="Kuo A."/>
            <person name="Nagy L.G."/>
            <person name="Floudas D."/>
            <person name="Copeland A."/>
            <person name="Barry K.W."/>
            <person name="Cichocki N."/>
            <person name="Veneault-Fourrey C."/>
            <person name="LaButti K."/>
            <person name="Lindquist E.A."/>
            <person name="Lipzen A."/>
            <person name="Lundell T."/>
            <person name="Morin E."/>
            <person name="Murat C."/>
            <person name="Riley R."/>
            <person name="Ohm R."/>
            <person name="Sun H."/>
            <person name="Tunlid A."/>
            <person name="Henrissat B."/>
            <person name="Grigoriev I.V."/>
            <person name="Hibbett D.S."/>
            <person name="Martin F."/>
        </authorList>
    </citation>
    <scope>NUCLEOTIDE SEQUENCE [LARGE SCALE GENOMIC DNA]</scope>
    <source>
        <strain evidence="9">ATCC 200175</strain>
    </source>
</reference>
<name>A0A0C9SP74_PAXIN</name>
<dbReference type="Gene3D" id="1.10.630.10">
    <property type="entry name" value="Cytochrome P450"/>
    <property type="match status" value="1"/>
</dbReference>
<keyword evidence="9" id="KW-1185">Reference proteome</keyword>
<comment type="cofactor">
    <cofactor evidence="1">
        <name>heme</name>
        <dbReference type="ChEBI" id="CHEBI:30413"/>
    </cofactor>
</comment>